<dbReference type="InterPro" id="IPR013767">
    <property type="entry name" value="PAS_fold"/>
</dbReference>
<dbReference type="NCBIfam" id="TIGR00229">
    <property type="entry name" value="sensory_box"/>
    <property type="match status" value="1"/>
</dbReference>
<dbReference type="InterPro" id="IPR000014">
    <property type="entry name" value="PAS"/>
</dbReference>
<feature type="domain" description="PAS" evidence="1">
    <location>
        <begin position="23"/>
        <end position="93"/>
    </location>
</feature>
<evidence type="ECO:0000259" key="1">
    <source>
        <dbReference type="PROSITE" id="PS50112"/>
    </source>
</evidence>
<protein>
    <recommendedName>
        <fullName evidence="1">PAS domain-containing protein</fullName>
    </recommendedName>
</protein>
<dbReference type="SUPFAM" id="SSF55785">
    <property type="entry name" value="PYP-like sensor domain (PAS domain)"/>
    <property type="match status" value="1"/>
</dbReference>
<dbReference type="Pfam" id="PF23198">
    <property type="entry name" value="PDE8A_N"/>
    <property type="match status" value="1"/>
</dbReference>
<dbReference type="GeneTree" id="ENSGT00940000156422"/>
<dbReference type="Pfam" id="PF00989">
    <property type="entry name" value="PAS"/>
    <property type="match status" value="1"/>
</dbReference>
<proteinExistence type="predicted"/>
<dbReference type="GO" id="GO:0006355">
    <property type="term" value="P:regulation of DNA-templated transcription"/>
    <property type="evidence" value="ECO:0007669"/>
    <property type="project" value="InterPro"/>
</dbReference>
<keyword evidence="3" id="KW-1185">Reference proteome</keyword>
<sequence length="93" mass="10534">MACYNELIQLEYGEVRAQFKLRACNSIFTALEKSQEAIEITSEEHVIQYVNPAFESVMGYQKGELIGKELTEVPINEKKADFLDTINSCIKLG</sequence>
<dbReference type="InterPro" id="IPR035965">
    <property type="entry name" value="PAS-like_dom_sf"/>
</dbReference>
<name>A0A8D0GZP4_SPHPU</name>
<evidence type="ECO:0000313" key="2">
    <source>
        <dbReference type="Ensembl" id="ENSSPUP00000013879.1"/>
    </source>
</evidence>
<dbReference type="Ensembl" id="ENSSPUT00000014801.1">
    <property type="protein sequence ID" value="ENSSPUP00000013879.1"/>
    <property type="gene ID" value="ENSSPUG00000010702.1"/>
</dbReference>
<accession>A0A8D0GZP4</accession>
<dbReference type="Proteomes" id="UP000694392">
    <property type="component" value="Unplaced"/>
</dbReference>
<reference evidence="2" key="1">
    <citation type="submission" date="2025-08" db="UniProtKB">
        <authorList>
            <consortium name="Ensembl"/>
        </authorList>
    </citation>
    <scope>IDENTIFICATION</scope>
</reference>
<dbReference type="InterPro" id="IPR057304">
    <property type="entry name" value="PDE8-like_REC_N"/>
</dbReference>
<evidence type="ECO:0000313" key="3">
    <source>
        <dbReference type="Proteomes" id="UP000694392"/>
    </source>
</evidence>
<dbReference type="CDD" id="cd00130">
    <property type="entry name" value="PAS"/>
    <property type="match status" value="1"/>
</dbReference>
<dbReference type="Gene3D" id="3.30.450.20">
    <property type="entry name" value="PAS domain"/>
    <property type="match status" value="1"/>
</dbReference>
<reference evidence="2" key="2">
    <citation type="submission" date="2025-09" db="UniProtKB">
        <authorList>
            <consortium name="Ensembl"/>
        </authorList>
    </citation>
    <scope>IDENTIFICATION</scope>
</reference>
<dbReference type="AlphaFoldDB" id="A0A8D0GZP4"/>
<organism evidence="2 3">
    <name type="scientific">Sphenodon punctatus</name>
    <name type="common">Tuatara</name>
    <name type="synonym">Hatteria punctata</name>
    <dbReference type="NCBI Taxonomy" id="8508"/>
    <lineage>
        <taxon>Eukaryota</taxon>
        <taxon>Metazoa</taxon>
        <taxon>Chordata</taxon>
        <taxon>Craniata</taxon>
        <taxon>Vertebrata</taxon>
        <taxon>Euteleostomi</taxon>
        <taxon>Lepidosauria</taxon>
        <taxon>Sphenodontia</taxon>
        <taxon>Sphenodontidae</taxon>
        <taxon>Sphenodon</taxon>
    </lineage>
</organism>
<dbReference type="PROSITE" id="PS50112">
    <property type="entry name" value="PAS"/>
    <property type="match status" value="1"/>
</dbReference>
<dbReference type="SMART" id="SM00091">
    <property type="entry name" value="PAS"/>
    <property type="match status" value="1"/>
</dbReference>